<dbReference type="Proteomes" id="UP000034954">
    <property type="component" value="Unassembled WGS sequence"/>
</dbReference>
<dbReference type="SUPFAM" id="SSF53756">
    <property type="entry name" value="UDP-Glycosyltransferase/glycogen phosphorylase"/>
    <property type="match status" value="1"/>
</dbReference>
<dbReference type="EMBL" id="LAQJ01000082">
    <property type="protein sequence ID" value="KKO20684.1"/>
    <property type="molecule type" value="Genomic_DNA"/>
</dbReference>
<sequence>MAINIHLIRTQRPHWGKYSGINQFLNYVDQDKYHINIYTASDNDEDFPVRNKTIRRWLRCAVQRKGMQYYKLSDLTAEIRALRKCLYKKADIVHYMDGEHSAQYLPWLCKLPRKMRPKIVATYHQPPELLNSLTNKKVISKLDHVTVVSPEQTSYFHGLLPPDKITVILHGINVDFFRPGSTPKTGKVFRCITVGHWLRDFKTIREVAEKLVEYKDIEFHIVTSKLTGPRQTGLEGLTNVILYRDTLDDAGLLAQYQQADLLFLPLLQSTANNALLEGIACGLPVVSTYLPSVKAYLPGKEAILIKDNDPKQLADAILHLAHNPWDQRNMAQEARKRLKSWIGVISLHTMKPFIQN</sequence>
<evidence type="ECO:0000259" key="1">
    <source>
        <dbReference type="Pfam" id="PF13439"/>
    </source>
</evidence>
<dbReference type="Gene3D" id="3.40.50.2000">
    <property type="entry name" value="Glycogen Phosphorylase B"/>
    <property type="match status" value="2"/>
</dbReference>
<dbReference type="Pfam" id="PF13439">
    <property type="entry name" value="Glyco_transf_4"/>
    <property type="match status" value="1"/>
</dbReference>
<organism evidence="2 3">
    <name type="scientific">Candidatus Brocadia fulgida</name>
    <dbReference type="NCBI Taxonomy" id="380242"/>
    <lineage>
        <taxon>Bacteria</taxon>
        <taxon>Pseudomonadati</taxon>
        <taxon>Planctomycetota</taxon>
        <taxon>Candidatus Brocadiia</taxon>
        <taxon>Candidatus Brocadiales</taxon>
        <taxon>Candidatus Brocadiaceae</taxon>
        <taxon>Candidatus Brocadia</taxon>
    </lineage>
</organism>
<name>A0A0M2V1U3_9BACT</name>
<dbReference type="InterPro" id="IPR028098">
    <property type="entry name" value="Glyco_trans_4-like_N"/>
</dbReference>
<evidence type="ECO:0000313" key="2">
    <source>
        <dbReference type="EMBL" id="KKO20684.1"/>
    </source>
</evidence>
<dbReference type="AlphaFoldDB" id="A0A0M2V1U3"/>
<dbReference type="Pfam" id="PF13692">
    <property type="entry name" value="Glyco_trans_1_4"/>
    <property type="match status" value="1"/>
</dbReference>
<dbReference type="PANTHER" id="PTHR12526">
    <property type="entry name" value="GLYCOSYLTRANSFERASE"/>
    <property type="match status" value="1"/>
</dbReference>
<reference evidence="2 3" key="1">
    <citation type="journal article" date="2013" name="BMC Microbiol.">
        <title>Identification of the type II cytochrome c maturation pathway in anammox bacteria by comparative genomics.</title>
        <authorList>
            <person name="Ferousi C."/>
            <person name="Speth D.R."/>
            <person name="Reimann J."/>
            <person name="Op den Camp H.J."/>
            <person name="Allen J.W."/>
            <person name="Keltjens J.T."/>
            <person name="Jetten M.S."/>
        </authorList>
    </citation>
    <scope>NUCLEOTIDE SEQUENCE [LARGE SCALE GENOMIC DNA]</scope>
    <source>
        <strain evidence="2">RU1</strain>
    </source>
</reference>
<keyword evidence="3" id="KW-1185">Reference proteome</keyword>
<protein>
    <recommendedName>
        <fullName evidence="1">Glycosyltransferase subfamily 4-like N-terminal domain-containing protein</fullName>
    </recommendedName>
</protein>
<dbReference type="GO" id="GO:0016757">
    <property type="term" value="F:glycosyltransferase activity"/>
    <property type="evidence" value="ECO:0007669"/>
    <property type="project" value="UniProtKB-ARBA"/>
</dbReference>
<comment type="caution">
    <text evidence="2">The sequence shown here is derived from an EMBL/GenBank/DDBJ whole genome shotgun (WGS) entry which is preliminary data.</text>
</comment>
<evidence type="ECO:0000313" key="3">
    <source>
        <dbReference type="Proteomes" id="UP000034954"/>
    </source>
</evidence>
<gene>
    <name evidence="2" type="ORF">BROFUL_00591</name>
</gene>
<accession>A0A0M2V1U3</accession>
<dbReference type="PATRIC" id="fig|380242.3.peg.745"/>
<dbReference type="CDD" id="cd03801">
    <property type="entry name" value="GT4_PimA-like"/>
    <property type="match status" value="1"/>
</dbReference>
<dbReference type="PANTHER" id="PTHR12526:SF630">
    <property type="entry name" value="GLYCOSYLTRANSFERASE"/>
    <property type="match status" value="1"/>
</dbReference>
<feature type="domain" description="Glycosyltransferase subfamily 4-like N-terminal" evidence="1">
    <location>
        <begin position="25"/>
        <end position="175"/>
    </location>
</feature>
<proteinExistence type="predicted"/>